<comment type="caution">
    <text evidence="11">The sequence shown here is derived from an EMBL/GenBank/DDBJ whole genome shotgun (WGS) entry which is preliminary data.</text>
</comment>
<evidence type="ECO:0000256" key="3">
    <source>
        <dbReference type="ARBA" id="ARBA00009370"/>
    </source>
</evidence>
<reference evidence="11 12" key="1">
    <citation type="submission" date="2012-04" db="EMBL/GenBank/DDBJ databases">
        <authorList>
            <person name="Weinstock G."/>
            <person name="Sodergren E."/>
            <person name="Lobos E.A."/>
            <person name="Fulton L."/>
            <person name="Fulton R."/>
            <person name="Courtney L."/>
            <person name="Fronick C."/>
            <person name="O'Laughlin M."/>
            <person name="Godfrey J."/>
            <person name="Wilson R.M."/>
            <person name="Miner T."/>
            <person name="Farmer C."/>
            <person name="Delehaunty K."/>
            <person name="Cordes M."/>
            <person name="Minx P."/>
            <person name="Tomlinson C."/>
            <person name="Chen J."/>
            <person name="Wollam A."/>
            <person name="Pepin K.H."/>
            <person name="Bhonagiri V."/>
            <person name="Zhang X."/>
            <person name="Suruliraj S."/>
            <person name="Warren W."/>
            <person name="Mitreva M."/>
            <person name="Mardis E.R."/>
            <person name="Wilson R.K."/>
        </authorList>
    </citation>
    <scope>NUCLEOTIDE SEQUENCE [LARGE SCALE GENOMIC DNA]</scope>
    <source>
        <strain evidence="11 12">ERV63</strain>
    </source>
</reference>
<comment type="subcellular location">
    <subcellularLocation>
        <location evidence="2">Cell membrane</location>
        <topology evidence="2">Single-pass type II membrane protein</topology>
    </subcellularLocation>
    <subcellularLocation>
        <location evidence="9">Membrane</location>
        <topology evidence="9">Single-pass type II membrane protein</topology>
    </subcellularLocation>
</comment>
<dbReference type="PRINTS" id="PR00727">
    <property type="entry name" value="LEADERPTASE"/>
</dbReference>
<dbReference type="PROSITE" id="PS00501">
    <property type="entry name" value="SPASE_I_1"/>
    <property type="match status" value="1"/>
</dbReference>
<evidence type="ECO:0000256" key="7">
    <source>
        <dbReference type="PIRSR" id="PIRSR600223-1"/>
    </source>
</evidence>
<dbReference type="EMBL" id="ALZR01000033">
    <property type="protein sequence ID" value="EJV18112.1"/>
    <property type="molecule type" value="Genomic_DNA"/>
</dbReference>
<dbReference type="InterPro" id="IPR019756">
    <property type="entry name" value="Pept_S26A_signal_pept_1_Ser-AS"/>
</dbReference>
<dbReference type="InterPro" id="IPR019758">
    <property type="entry name" value="Pept_S26A_signal_pept_1_CS"/>
</dbReference>
<feature type="active site" evidence="7">
    <location>
        <position position="89"/>
    </location>
</feature>
<dbReference type="PANTHER" id="PTHR43390:SF1">
    <property type="entry name" value="CHLOROPLAST PROCESSING PEPTIDASE"/>
    <property type="match status" value="1"/>
</dbReference>
<keyword evidence="5 8" id="KW-0645">Protease</keyword>
<dbReference type="EC" id="3.4.21.89" evidence="4 8"/>
<evidence type="ECO:0000259" key="10">
    <source>
        <dbReference type="Pfam" id="PF10502"/>
    </source>
</evidence>
<dbReference type="InterPro" id="IPR000223">
    <property type="entry name" value="Pept_S26A_signal_pept_1"/>
</dbReference>
<evidence type="ECO:0000256" key="6">
    <source>
        <dbReference type="ARBA" id="ARBA00022801"/>
    </source>
</evidence>
<dbReference type="InterPro" id="IPR019757">
    <property type="entry name" value="Pept_S26A_signal_pept_1_Lys-AS"/>
</dbReference>
<evidence type="ECO:0000256" key="5">
    <source>
        <dbReference type="ARBA" id="ARBA00022670"/>
    </source>
</evidence>
<evidence type="ECO:0000256" key="2">
    <source>
        <dbReference type="ARBA" id="ARBA00004401"/>
    </source>
</evidence>
<dbReference type="GO" id="GO:0006465">
    <property type="term" value="P:signal peptide processing"/>
    <property type="evidence" value="ECO:0007669"/>
    <property type="project" value="InterPro"/>
</dbReference>
<protein>
    <recommendedName>
        <fullName evidence="4 8">Signal peptidase I</fullName>
        <ecNumber evidence="4 8">3.4.21.89</ecNumber>
    </recommendedName>
</protein>
<evidence type="ECO:0000256" key="9">
    <source>
        <dbReference type="RuleBase" id="RU362042"/>
    </source>
</evidence>
<dbReference type="GO" id="GO:0005886">
    <property type="term" value="C:plasma membrane"/>
    <property type="evidence" value="ECO:0007669"/>
    <property type="project" value="UniProtKB-SubCell"/>
</dbReference>
<evidence type="ECO:0000313" key="12">
    <source>
        <dbReference type="Proteomes" id="UP000004117"/>
    </source>
</evidence>
<evidence type="ECO:0000256" key="4">
    <source>
        <dbReference type="ARBA" id="ARBA00013208"/>
    </source>
</evidence>
<dbReference type="Proteomes" id="UP000004117">
    <property type="component" value="Unassembled WGS sequence"/>
</dbReference>
<comment type="catalytic activity">
    <reaction evidence="1 8">
        <text>Cleavage of hydrophobic, N-terminal signal or leader sequences from secreted and periplasmic proteins.</text>
        <dbReference type="EC" id="3.4.21.89"/>
    </reaction>
</comment>
<gene>
    <name evidence="11" type="ORF">HMPREF1336_01358</name>
</gene>
<evidence type="ECO:0000313" key="11">
    <source>
        <dbReference type="EMBL" id="EJV18112.1"/>
    </source>
</evidence>
<dbReference type="Pfam" id="PF10502">
    <property type="entry name" value="Peptidase_S26"/>
    <property type="match status" value="1"/>
</dbReference>
<evidence type="ECO:0000256" key="1">
    <source>
        <dbReference type="ARBA" id="ARBA00000677"/>
    </source>
</evidence>
<dbReference type="InterPro" id="IPR036286">
    <property type="entry name" value="LexA/Signal_pep-like_sf"/>
</dbReference>
<name>A0AAV3GM46_ENTFL</name>
<keyword evidence="6 8" id="KW-0378">Hydrolase</keyword>
<feature type="active site" evidence="7">
    <location>
        <position position="50"/>
    </location>
</feature>
<feature type="domain" description="Peptidase S26" evidence="10">
    <location>
        <begin position="18"/>
        <end position="179"/>
    </location>
</feature>
<dbReference type="NCBIfam" id="TIGR02227">
    <property type="entry name" value="sigpep_I_bact"/>
    <property type="match status" value="1"/>
</dbReference>
<accession>A0AAV3GM46</accession>
<dbReference type="InterPro" id="IPR019533">
    <property type="entry name" value="Peptidase_S26"/>
</dbReference>
<comment type="similarity">
    <text evidence="3 9">Belongs to the peptidase S26 family.</text>
</comment>
<dbReference type="CDD" id="cd06530">
    <property type="entry name" value="S26_SPase_I"/>
    <property type="match status" value="1"/>
</dbReference>
<dbReference type="Gene3D" id="2.10.109.10">
    <property type="entry name" value="Umud Fragment, subunit A"/>
    <property type="match status" value="1"/>
</dbReference>
<proteinExistence type="inferred from homology"/>
<dbReference type="GO" id="GO:0004252">
    <property type="term" value="F:serine-type endopeptidase activity"/>
    <property type="evidence" value="ECO:0007669"/>
    <property type="project" value="InterPro"/>
</dbReference>
<dbReference type="PROSITE" id="PS00761">
    <property type="entry name" value="SPASE_I_3"/>
    <property type="match status" value="1"/>
</dbReference>
<dbReference type="GO" id="GO:0009003">
    <property type="term" value="F:signal peptidase activity"/>
    <property type="evidence" value="ECO:0007669"/>
    <property type="project" value="UniProtKB-EC"/>
</dbReference>
<dbReference type="PANTHER" id="PTHR43390">
    <property type="entry name" value="SIGNAL PEPTIDASE I"/>
    <property type="match status" value="1"/>
</dbReference>
<dbReference type="PROSITE" id="PS00760">
    <property type="entry name" value="SPASE_I_2"/>
    <property type="match status" value="1"/>
</dbReference>
<dbReference type="AlphaFoldDB" id="A0AAV3GM46"/>
<dbReference type="SUPFAM" id="SSF51306">
    <property type="entry name" value="LexA/Signal peptidase"/>
    <property type="match status" value="1"/>
</dbReference>
<sequence length="193" mass="21950">MRHKYNKVFGGMSLKSKELIKTVVFFACLALGLFLLRQFVFTPVVVRGHSMDPTLADGERVITLKNTEINRFDIITFPAPDEPDKNYIKRVIGLPGDTIAYKDDTLYINGKEVDEPYLDEFKKALTDGQPLTGDFSLKEKVPADSYFVLGDNRRNSKDGRVIGFIHKKDILGEVKFVMWPFSRFGPIPEVSKQ</sequence>
<evidence type="ECO:0000256" key="8">
    <source>
        <dbReference type="RuleBase" id="RU003993"/>
    </source>
</evidence>
<organism evidence="11 12">
    <name type="scientific">Enterococcus faecalis ERV63</name>
    <dbReference type="NCBI Taxonomy" id="1134793"/>
    <lineage>
        <taxon>Bacteria</taxon>
        <taxon>Bacillati</taxon>
        <taxon>Bacillota</taxon>
        <taxon>Bacilli</taxon>
        <taxon>Lactobacillales</taxon>
        <taxon>Enterococcaceae</taxon>
        <taxon>Enterococcus</taxon>
    </lineage>
</organism>